<gene>
    <name evidence="1" type="ORF">FSB73_05020</name>
</gene>
<protein>
    <submittedName>
        <fullName evidence="1">Uncharacterized protein</fullName>
    </submittedName>
</protein>
<reference evidence="1 2" key="1">
    <citation type="journal article" date="2017" name="Int. J. Syst. Evol. Microbiol.">
        <title>Arachidicoccus ginsenosidivorans sp. nov., with ginsenoside-converting activity isolated from ginseng cultivating soil.</title>
        <authorList>
            <person name="Siddiqi M.Z."/>
            <person name="Aslam Z."/>
            <person name="Im W.T."/>
        </authorList>
    </citation>
    <scope>NUCLEOTIDE SEQUENCE [LARGE SCALE GENOMIC DNA]</scope>
    <source>
        <strain evidence="1 2">Gsoil 809</strain>
    </source>
</reference>
<dbReference type="EMBL" id="CP042434">
    <property type="protein sequence ID" value="QEC71134.1"/>
    <property type="molecule type" value="Genomic_DNA"/>
</dbReference>
<dbReference type="KEGG" id="agi:FSB73_05020"/>
<name>A0A5B8VHW5_9BACT</name>
<evidence type="ECO:0000313" key="2">
    <source>
        <dbReference type="Proteomes" id="UP000321291"/>
    </source>
</evidence>
<dbReference type="RefSeq" id="WP_146780396.1">
    <property type="nucleotide sequence ID" value="NZ_CP042434.1"/>
</dbReference>
<organism evidence="1 2">
    <name type="scientific">Arachidicoccus ginsenosidivorans</name>
    <dbReference type="NCBI Taxonomy" id="496057"/>
    <lineage>
        <taxon>Bacteria</taxon>
        <taxon>Pseudomonadati</taxon>
        <taxon>Bacteroidota</taxon>
        <taxon>Chitinophagia</taxon>
        <taxon>Chitinophagales</taxon>
        <taxon>Chitinophagaceae</taxon>
        <taxon>Arachidicoccus</taxon>
    </lineage>
</organism>
<accession>A0A5B8VHW5</accession>
<keyword evidence="2" id="KW-1185">Reference proteome</keyword>
<dbReference type="AlphaFoldDB" id="A0A5B8VHW5"/>
<proteinExistence type="predicted"/>
<dbReference type="Proteomes" id="UP000321291">
    <property type="component" value="Chromosome"/>
</dbReference>
<evidence type="ECO:0000313" key="1">
    <source>
        <dbReference type="EMBL" id="QEC71134.1"/>
    </source>
</evidence>
<sequence>MFNKGISALIATTINRPVGGMQVVTKIEPIGFDIGENLFKRYDLLLHGMSAVINKDINGWQLSHDLFQKCPEVQLFEHVIIQAKRKFLANLISRQR</sequence>